<sequence>MILTMYCRVGILPLLTPAHGFTLHVTMIIVLLELILEMQLYLVSLYRSLDCLRICSTWNFTVIT</sequence>
<gene>
    <name evidence="2" type="ORF">Goklo_006366</name>
</gene>
<protein>
    <submittedName>
        <fullName evidence="2">Uncharacterized protein</fullName>
    </submittedName>
</protein>
<keyword evidence="1" id="KW-0812">Transmembrane</keyword>
<keyword evidence="1" id="KW-1133">Transmembrane helix</keyword>
<proteinExistence type="predicted"/>
<evidence type="ECO:0000256" key="1">
    <source>
        <dbReference type="SAM" id="Phobius"/>
    </source>
</evidence>
<comment type="caution">
    <text evidence="2">The sequence shown here is derived from an EMBL/GenBank/DDBJ whole genome shotgun (WGS) entry which is preliminary data.</text>
</comment>
<evidence type="ECO:0000313" key="2">
    <source>
        <dbReference type="EMBL" id="MBA0662188.1"/>
    </source>
</evidence>
<keyword evidence="1" id="KW-0472">Membrane</keyword>
<dbReference type="AlphaFoldDB" id="A0A7J8VHD3"/>
<name>A0A7J8VHD3_9ROSI</name>
<evidence type="ECO:0000313" key="3">
    <source>
        <dbReference type="Proteomes" id="UP000593573"/>
    </source>
</evidence>
<keyword evidence="3" id="KW-1185">Reference proteome</keyword>
<dbReference type="EMBL" id="JABFAB010000010">
    <property type="protein sequence ID" value="MBA0662188.1"/>
    <property type="molecule type" value="Genomic_DNA"/>
</dbReference>
<dbReference type="Proteomes" id="UP000593573">
    <property type="component" value="Unassembled WGS sequence"/>
</dbReference>
<accession>A0A7J8VHD3</accession>
<organism evidence="2 3">
    <name type="scientific">Gossypium klotzschianum</name>
    <dbReference type="NCBI Taxonomy" id="34286"/>
    <lineage>
        <taxon>Eukaryota</taxon>
        <taxon>Viridiplantae</taxon>
        <taxon>Streptophyta</taxon>
        <taxon>Embryophyta</taxon>
        <taxon>Tracheophyta</taxon>
        <taxon>Spermatophyta</taxon>
        <taxon>Magnoliopsida</taxon>
        <taxon>eudicotyledons</taxon>
        <taxon>Gunneridae</taxon>
        <taxon>Pentapetalae</taxon>
        <taxon>rosids</taxon>
        <taxon>malvids</taxon>
        <taxon>Malvales</taxon>
        <taxon>Malvaceae</taxon>
        <taxon>Malvoideae</taxon>
        <taxon>Gossypium</taxon>
    </lineage>
</organism>
<reference evidence="2 3" key="1">
    <citation type="journal article" date="2019" name="Genome Biol. Evol.">
        <title>Insights into the evolution of the New World diploid cottons (Gossypium, subgenus Houzingenia) based on genome sequencing.</title>
        <authorList>
            <person name="Grover C.E."/>
            <person name="Arick M.A. 2nd"/>
            <person name="Thrash A."/>
            <person name="Conover J.L."/>
            <person name="Sanders W.S."/>
            <person name="Peterson D.G."/>
            <person name="Frelichowski J.E."/>
            <person name="Scheffler J.A."/>
            <person name="Scheffler B.E."/>
            <person name="Wendel J.F."/>
        </authorList>
    </citation>
    <scope>NUCLEOTIDE SEQUENCE [LARGE SCALE GENOMIC DNA]</scope>
    <source>
        <strain evidence="2">57</strain>
        <tissue evidence="2">Leaf</tissue>
    </source>
</reference>
<feature type="transmembrane region" description="Helical" evidence="1">
    <location>
        <begin position="21"/>
        <end position="43"/>
    </location>
</feature>